<reference evidence="1 2" key="1">
    <citation type="submission" date="2016-10" db="EMBL/GenBank/DDBJ databases">
        <authorList>
            <person name="de Groot N.N."/>
        </authorList>
    </citation>
    <scope>NUCLEOTIDE SEQUENCE [LARGE SCALE GENOMIC DNA]</scope>
    <source>
        <strain evidence="1 2">GAS522</strain>
    </source>
</reference>
<protein>
    <submittedName>
        <fullName evidence="1">Uncharacterized protein</fullName>
    </submittedName>
</protein>
<dbReference type="EMBL" id="FNTI01000001">
    <property type="protein sequence ID" value="SED34182.1"/>
    <property type="molecule type" value="Genomic_DNA"/>
</dbReference>
<dbReference type="OrthoDB" id="7059377at2"/>
<sequence>MSNKTSWDLRWSDRPSEEARNLNPAFCGELISRAVSEYFRTRQQSFSFALSFAVLPIALHKQTREQLPGNASAAFAGWVADHSSTMAEFPDRVLRLVPVTREALLFLVQHKVIRLDASGLSPGARPIGRAARPSQVTDDVAEARSAAALLGRWFASEANATSIMKGLGVSP</sequence>
<dbReference type="Pfam" id="PF20131">
    <property type="entry name" value="MC3"/>
    <property type="match status" value="1"/>
</dbReference>
<evidence type="ECO:0000313" key="2">
    <source>
        <dbReference type="Proteomes" id="UP000183208"/>
    </source>
</evidence>
<name>A0A1H4ZVQ9_9BRAD</name>
<proteinExistence type="predicted"/>
<dbReference type="Proteomes" id="UP000183208">
    <property type="component" value="Unassembled WGS sequence"/>
</dbReference>
<evidence type="ECO:0000313" key="1">
    <source>
        <dbReference type="EMBL" id="SED34182.1"/>
    </source>
</evidence>
<accession>A0A1H4ZVQ9</accession>
<organism evidence="1 2">
    <name type="scientific">Bradyrhizobium lablabi</name>
    <dbReference type="NCBI Taxonomy" id="722472"/>
    <lineage>
        <taxon>Bacteria</taxon>
        <taxon>Pseudomonadati</taxon>
        <taxon>Pseudomonadota</taxon>
        <taxon>Alphaproteobacteria</taxon>
        <taxon>Hyphomicrobiales</taxon>
        <taxon>Nitrobacteraceae</taxon>
        <taxon>Bradyrhizobium</taxon>
    </lineage>
</organism>
<dbReference type="InterPro" id="IPR045390">
    <property type="entry name" value="ABC-3C_MC3"/>
</dbReference>
<dbReference type="AlphaFoldDB" id="A0A1H4ZVQ9"/>
<gene>
    <name evidence="1" type="ORF">SAMN05444171_3849</name>
</gene>